<keyword evidence="1" id="KW-0175">Coiled coil</keyword>
<dbReference type="RefSeq" id="WP_218632333.1">
    <property type="nucleotide sequence ID" value="NZ_JAHVAH010000001.1"/>
</dbReference>
<evidence type="ECO:0000256" key="1">
    <source>
        <dbReference type="SAM" id="Coils"/>
    </source>
</evidence>
<evidence type="ECO:0000313" key="4">
    <source>
        <dbReference type="Proteomes" id="UP000698028"/>
    </source>
</evidence>
<gene>
    <name evidence="3" type="ORF">KTQ36_03345</name>
</gene>
<evidence type="ECO:0000256" key="2">
    <source>
        <dbReference type="SAM" id="MobiDB-lite"/>
    </source>
</evidence>
<dbReference type="EMBL" id="JAHVAH010000001">
    <property type="protein sequence ID" value="MBW0144328.1"/>
    <property type="molecule type" value="Genomic_DNA"/>
</dbReference>
<dbReference type="Proteomes" id="UP000698028">
    <property type="component" value="Unassembled WGS sequence"/>
</dbReference>
<comment type="caution">
    <text evidence="3">The sequence shown here is derived from an EMBL/GenBank/DDBJ whole genome shotgun (WGS) entry which is preliminary data.</text>
</comment>
<name>A0ABS6V446_9SPHN</name>
<keyword evidence="4" id="KW-1185">Reference proteome</keyword>
<feature type="coiled-coil region" evidence="1">
    <location>
        <begin position="17"/>
        <end position="44"/>
    </location>
</feature>
<accession>A0ABS6V446</accession>
<evidence type="ECO:0000313" key="3">
    <source>
        <dbReference type="EMBL" id="MBW0144328.1"/>
    </source>
</evidence>
<reference evidence="3 4" key="1">
    <citation type="submission" date="2021-07" db="EMBL/GenBank/DDBJ databases">
        <title>The draft genome sequence of Sphingomicrobium sp. B8.</title>
        <authorList>
            <person name="Mu L."/>
        </authorList>
    </citation>
    <scope>NUCLEOTIDE SEQUENCE [LARGE SCALE GENOMIC DNA]</scope>
    <source>
        <strain evidence="3 4">B8</strain>
    </source>
</reference>
<feature type="region of interest" description="Disordered" evidence="2">
    <location>
        <begin position="96"/>
        <end position="116"/>
    </location>
</feature>
<proteinExistence type="predicted"/>
<protein>
    <submittedName>
        <fullName evidence="3">Uncharacterized protein</fullName>
    </submittedName>
</protein>
<sequence length="116" mass="12734">MRKQMIENAAYEVGTQVRLVEQKIESALEELAELQMRMIRARETANVPTATGHQALEQVAQSLQGMVAARGNVAMAHAILKETAQHVPGLRHTVMFGDESDTPMPTQGRADLRVVA</sequence>
<organism evidence="3 4">
    <name type="scientific">Sphingomicrobium clamense</name>
    <dbReference type="NCBI Taxonomy" id="2851013"/>
    <lineage>
        <taxon>Bacteria</taxon>
        <taxon>Pseudomonadati</taxon>
        <taxon>Pseudomonadota</taxon>
        <taxon>Alphaproteobacteria</taxon>
        <taxon>Sphingomonadales</taxon>
        <taxon>Sphingomonadaceae</taxon>
        <taxon>Sphingomicrobium</taxon>
    </lineage>
</organism>